<evidence type="ECO:0000256" key="8">
    <source>
        <dbReference type="ARBA" id="ARBA00044464"/>
    </source>
</evidence>
<comment type="similarity">
    <text evidence="2 9">Belongs to the CCC1 family.</text>
</comment>
<reference evidence="10 11" key="1">
    <citation type="journal article" date="2017" name="Nat. Commun.">
        <title>Genome assembly with in vitro proximity ligation data and whole-genome triplication in lettuce.</title>
        <authorList>
            <person name="Reyes-Chin-Wo S."/>
            <person name="Wang Z."/>
            <person name="Yang X."/>
            <person name="Kozik A."/>
            <person name="Arikit S."/>
            <person name="Song C."/>
            <person name="Xia L."/>
            <person name="Froenicke L."/>
            <person name="Lavelle D.O."/>
            <person name="Truco M.J."/>
            <person name="Xia R."/>
            <person name="Zhu S."/>
            <person name="Xu C."/>
            <person name="Xu H."/>
            <person name="Xu X."/>
            <person name="Cox K."/>
            <person name="Korf I."/>
            <person name="Meyers B.C."/>
            <person name="Michelmore R.W."/>
        </authorList>
    </citation>
    <scope>NUCLEOTIDE SEQUENCE [LARGE SCALE GENOMIC DNA]</scope>
    <source>
        <strain evidence="11">cv. Salinas</strain>
        <tissue evidence="10">Seedlings</tissue>
    </source>
</reference>
<evidence type="ECO:0000256" key="1">
    <source>
        <dbReference type="ARBA" id="ARBA00004128"/>
    </source>
</evidence>
<dbReference type="Proteomes" id="UP000235145">
    <property type="component" value="Unassembled WGS sequence"/>
</dbReference>
<comment type="function">
    <text evidence="9">Vacuolar Fe(2+) uptake transporter.</text>
</comment>
<comment type="caution">
    <text evidence="10">The sequence shown here is derived from an EMBL/GenBank/DDBJ whole genome shotgun (WGS) entry which is preliminary data.</text>
</comment>
<dbReference type="GO" id="GO:0005381">
    <property type="term" value="F:iron ion transmembrane transporter activity"/>
    <property type="evidence" value="ECO:0007669"/>
    <property type="project" value="UniProtKB-UniRule"/>
</dbReference>
<keyword evidence="5" id="KW-0812">Transmembrane</keyword>
<keyword evidence="3" id="KW-0410">Iron transport</keyword>
<keyword evidence="6" id="KW-1133">Transmembrane helix</keyword>
<evidence type="ECO:0000256" key="3">
    <source>
        <dbReference type="ARBA" id="ARBA00022496"/>
    </source>
</evidence>
<keyword evidence="9" id="KW-0406">Ion transport</keyword>
<evidence type="ECO:0000256" key="4">
    <source>
        <dbReference type="ARBA" id="ARBA00022554"/>
    </source>
</evidence>
<organism evidence="10 11">
    <name type="scientific">Lactuca sativa</name>
    <name type="common">Garden lettuce</name>
    <dbReference type="NCBI Taxonomy" id="4236"/>
    <lineage>
        <taxon>Eukaryota</taxon>
        <taxon>Viridiplantae</taxon>
        <taxon>Streptophyta</taxon>
        <taxon>Embryophyta</taxon>
        <taxon>Tracheophyta</taxon>
        <taxon>Spermatophyta</taxon>
        <taxon>Magnoliopsida</taxon>
        <taxon>eudicotyledons</taxon>
        <taxon>Gunneridae</taxon>
        <taxon>Pentapetalae</taxon>
        <taxon>asterids</taxon>
        <taxon>campanulids</taxon>
        <taxon>Asterales</taxon>
        <taxon>Asteraceae</taxon>
        <taxon>Cichorioideae</taxon>
        <taxon>Cichorieae</taxon>
        <taxon>Lactucinae</taxon>
        <taxon>Lactuca</taxon>
    </lineage>
</organism>
<evidence type="ECO:0000256" key="2">
    <source>
        <dbReference type="ARBA" id="ARBA00007049"/>
    </source>
</evidence>
<evidence type="ECO:0000256" key="9">
    <source>
        <dbReference type="RuleBase" id="RU369115"/>
    </source>
</evidence>
<dbReference type="AlphaFoldDB" id="A0A9R1VJ86"/>
<keyword evidence="11" id="KW-1185">Reference proteome</keyword>
<dbReference type="GO" id="GO:0030026">
    <property type="term" value="P:intracellular manganese ion homeostasis"/>
    <property type="evidence" value="ECO:0007669"/>
    <property type="project" value="InterPro"/>
</dbReference>
<evidence type="ECO:0000313" key="11">
    <source>
        <dbReference type="Proteomes" id="UP000235145"/>
    </source>
</evidence>
<dbReference type="Pfam" id="PF01988">
    <property type="entry name" value="VIT1"/>
    <property type="match status" value="1"/>
</dbReference>
<evidence type="ECO:0000256" key="7">
    <source>
        <dbReference type="ARBA" id="ARBA00023136"/>
    </source>
</evidence>
<evidence type="ECO:0000256" key="6">
    <source>
        <dbReference type="ARBA" id="ARBA00022989"/>
    </source>
</evidence>
<proteinExistence type="inferred from homology"/>
<dbReference type="GO" id="GO:0140315">
    <property type="term" value="F:iron ion sequestering activity"/>
    <property type="evidence" value="ECO:0007669"/>
    <property type="project" value="UniProtKB-UniRule"/>
</dbReference>
<comment type="catalytic activity">
    <reaction evidence="8">
        <text>Fe(2+)(in) = Fe(2+)(out)</text>
        <dbReference type="Rhea" id="RHEA:28486"/>
        <dbReference type="ChEBI" id="CHEBI:29033"/>
    </reaction>
    <physiologicalReaction direction="left-to-right" evidence="8">
        <dbReference type="Rhea" id="RHEA:28487"/>
    </physiologicalReaction>
</comment>
<dbReference type="PANTHER" id="PTHR31851">
    <property type="entry name" value="FE(2+)/MN(2+) TRANSPORTER PCL1"/>
    <property type="match status" value="1"/>
</dbReference>
<gene>
    <name evidence="10" type="ORF">LSAT_V11C500267120</name>
</gene>
<protein>
    <recommendedName>
        <fullName evidence="9">Vacuolar iron transporter</fullName>
    </recommendedName>
</protein>
<comment type="subcellular location">
    <subcellularLocation>
        <location evidence="1 9">Vacuole membrane</location>
        <topology evidence="1 9">Multi-pass membrane protein</topology>
    </subcellularLocation>
</comment>
<evidence type="ECO:0000256" key="5">
    <source>
        <dbReference type="ARBA" id="ARBA00022692"/>
    </source>
</evidence>
<keyword evidence="4 9" id="KW-0926">Vacuole</keyword>
<dbReference type="GO" id="GO:0005774">
    <property type="term" value="C:vacuolar membrane"/>
    <property type="evidence" value="ECO:0007669"/>
    <property type="project" value="UniProtKB-SubCell"/>
</dbReference>
<keyword evidence="7" id="KW-0472">Membrane</keyword>
<dbReference type="GO" id="GO:0005384">
    <property type="term" value="F:manganese ion transmembrane transporter activity"/>
    <property type="evidence" value="ECO:0007669"/>
    <property type="project" value="InterPro"/>
</dbReference>
<accession>A0A9R1VJ86</accession>
<dbReference type="EMBL" id="NBSK02000005">
    <property type="protein sequence ID" value="KAJ0205800.1"/>
    <property type="molecule type" value="Genomic_DNA"/>
</dbReference>
<dbReference type="InterPro" id="IPR008217">
    <property type="entry name" value="Ccc1_fam"/>
</dbReference>
<evidence type="ECO:0000313" key="10">
    <source>
        <dbReference type="EMBL" id="KAJ0205800.1"/>
    </source>
</evidence>
<name>A0A9R1VJ86_LACSA</name>
<keyword evidence="9" id="KW-0813">Transport</keyword>
<keyword evidence="3" id="KW-0408">Iron</keyword>
<sequence length="140" mass="15043">MAVQNDLCIPVSNDKSEQEHGKVSVASLMMGVGAVKQDVRAMITSTGLVAGACRMVIGEFFSVYSQQDVDVAQMKRETTIAGNEKSFHLHYRRQKSPVKVPKVAGTDNSGDASPVVSRRYCPVAIDQFVAANNVVAGNDI</sequence>